<dbReference type="InterPro" id="IPR046336">
    <property type="entry name" value="Lon_prtase_N_sf"/>
</dbReference>
<dbReference type="SUPFAM" id="SSF88697">
    <property type="entry name" value="PUA domain-like"/>
    <property type="match status" value="1"/>
</dbReference>
<dbReference type="RefSeq" id="WP_305169844.1">
    <property type="nucleotide sequence ID" value="NZ_JAUUUU010000002.1"/>
</dbReference>
<dbReference type="InterPro" id="IPR003111">
    <property type="entry name" value="Lon_prtase_N"/>
</dbReference>
<dbReference type="EMBL" id="JAUUUU010000002">
    <property type="protein sequence ID" value="MDP1520278.1"/>
    <property type="molecule type" value="Genomic_DNA"/>
</dbReference>
<dbReference type="PANTHER" id="PTHR46732">
    <property type="entry name" value="ATP-DEPENDENT PROTEASE LA (LON) DOMAIN PROTEIN"/>
    <property type="match status" value="1"/>
</dbReference>
<evidence type="ECO:0000259" key="1">
    <source>
        <dbReference type="PROSITE" id="PS51787"/>
    </source>
</evidence>
<sequence>MTTTQIPLFPLLQPLFPGTRLNLQIFEQRYLRMITQCLKTEGTFGVVPILEGGEVGATPQVHPWGVTASIIDWNQLNNGLLGIAIEGDRRFQLLSSSIENDGLVVGKVSFCPEEVSVPLEEDSEDLQELLTDLAKEFYPADAQWQPPEDSNALGWQLAQLLPVEPVLPMSLLEVDDPLLRLERIRDWLDTVIQSQMS</sequence>
<evidence type="ECO:0000313" key="2">
    <source>
        <dbReference type="EMBL" id="MDP1520278.1"/>
    </source>
</evidence>
<proteinExistence type="predicted"/>
<dbReference type="PROSITE" id="PS51787">
    <property type="entry name" value="LON_N"/>
    <property type="match status" value="1"/>
</dbReference>
<feature type="domain" description="Lon N-terminal" evidence="1">
    <location>
        <begin position="3"/>
        <end position="192"/>
    </location>
</feature>
<organism evidence="2 3">
    <name type="scientific">Porticoccus litoralis</name>
    <dbReference type="NCBI Taxonomy" id="434086"/>
    <lineage>
        <taxon>Bacteria</taxon>
        <taxon>Pseudomonadati</taxon>
        <taxon>Pseudomonadota</taxon>
        <taxon>Gammaproteobacteria</taxon>
        <taxon>Cellvibrionales</taxon>
        <taxon>Porticoccaceae</taxon>
        <taxon>Porticoccus</taxon>
    </lineage>
</organism>
<dbReference type="SMART" id="SM00464">
    <property type="entry name" value="LON"/>
    <property type="match status" value="1"/>
</dbReference>
<comment type="caution">
    <text evidence="2">The sequence shown here is derived from an EMBL/GenBank/DDBJ whole genome shotgun (WGS) entry which is preliminary data.</text>
</comment>
<evidence type="ECO:0000313" key="3">
    <source>
        <dbReference type="Proteomes" id="UP001178354"/>
    </source>
</evidence>
<dbReference type="InterPro" id="IPR015947">
    <property type="entry name" value="PUA-like_sf"/>
</dbReference>
<dbReference type="PANTHER" id="PTHR46732:SF8">
    <property type="entry name" value="ATP-DEPENDENT PROTEASE LA (LON) DOMAIN PROTEIN"/>
    <property type="match status" value="1"/>
</dbReference>
<protein>
    <submittedName>
        <fullName evidence="2">LON peptidase substrate-binding domain-containing protein</fullName>
    </submittedName>
</protein>
<gene>
    <name evidence="2" type="ORF">Q8A57_04780</name>
</gene>
<reference evidence="2" key="2">
    <citation type="submission" date="2023-08" db="EMBL/GenBank/DDBJ databases">
        <authorList>
            <person name="Luo J."/>
        </authorList>
    </citation>
    <scope>NUCLEOTIDE SEQUENCE</scope>
    <source>
        <strain evidence="2">DSM 25064</strain>
    </source>
</reference>
<keyword evidence="3" id="KW-1185">Reference proteome</keyword>
<name>A0AAW8B1P0_9GAMM</name>
<accession>A0AAW8B1P0</accession>
<dbReference type="Pfam" id="PF02190">
    <property type="entry name" value="LON_substr_bdg"/>
    <property type="match status" value="1"/>
</dbReference>
<dbReference type="Gene3D" id="2.30.130.40">
    <property type="entry name" value="LON domain-like"/>
    <property type="match status" value="1"/>
</dbReference>
<reference evidence="2" key="1">
    <citation type="journal article" date="2010" name="Int. J. Syst. Evol. Microbiol.">
        <title>Porticoccus litoralis gen. nov., sp. nov., a gammaproteobacterium isolated from the Yellow Sea.</title>
        <authorList>
            <person name="Oh H.M."/>
            <person name="Kim H."/>
            <person name="Kim K.M."/>
            <person name="Min G.S."/>
            <person name="Cho J.C."/>
        </authorList>
    </citation>
    <scope>NUCLEOTIDE SEQUENCE</scope>
    <source>
        <strain evidence="2">DSM 25064</strain>
    </source>
</reference>
<dbReference type="AlphaFoldDB" id="A0AAW8B1P0"/>
<dbReference type="Gene3D" id="1.10.4060.10">
    <property type="entry name" value="BPP1347 like domain"/>
    <property type="match status" value="1"/>
</dbReference>
<dbReference type="Proteomes" id="UP001178354">
    <property type="component" value="Unassembled WGS sequence"/>
</dbReference>